<dbReference type="GO" id="GO:0003700">
    <property type="term" value="F:DNA-binding transcription factor activity"/>
    <property type="evidence" value="ECO:0007669"/>
    <property type="project" value="InterPro"/>
</dbReference>
<dbReference type="PANTHER" id="PTHR30204:SF93">
    <property type="entry name" value="HTH MERR-TYPE DOMAIN-CONTAINING PROTEIN"/>
    <property type="match status" value="1"/>
</dbReference>
<protein>
    <recommendedName>
        <fullName evidence="2">HTH merR-type domain-containing protein</fullName>
    </recommendedName>
</protein>
<organism evidence="3 4">
    <name type="scientific">Agromyces bauzanensis</name>
    <dbReference type="NCBI Taxonomy" id="1308924"/>
    <lineage>
        <taxon>Bacteria</taxon>
        <taxon>Bacillati</taxon>
        <taxon>Actinomycetota</taxon>
        <taxon>Actinomycetes</taxon>
        <taxon>Micrococcales</taxon>
        <taxon>Microbacteriaceae</taxon>
        <taxon>Agromyces</taxon>
    </lineage>
</organism>
<sequence>MLRYYEEQGLLASERRPNGYRDYPEAVVTDVEQIRGLISSGLTTRVIRLLLGMEGVEGEELARTCSRNLAESLAEELAVLEAKIGCLTRSRDTVREFLARSRHAEVLGDAHVVLAPHAADRP</sequence>
<comment type="caution">
    <text evidence="3">The sequence shown here is derived from an EMBL/GenBank/DDBJ whole genome shotgun (WGS) entry which is preliminary data.</text>
</comment>
<keyword evidence="1" id="KW-0238">DNA-binding</keyword>
<dbReference type="PROSITE" id="PS50937">
    <property type="entry name" value="HTH_MERR_2"/>
    <property type="match status" value="1"/>
</dbReference>
<evidence type="ECO:0000313" key="3">
    <source>
        <dbReference type="EMBL" id="GGJ92577.1"/>
    </source>
</evidence>
<accession>A0A917UXA3</accession>
<keyword evidence="4" id="KW-1185">Reference proteome</keyword>
<dbReference type="PANTHER" id="PTHR30204">
    <property type="entry name" value="REDOX-CYCLING DRUG-SENSING TRANSCRIPTIONAL ACTIVATOR SOXR"/>
    <property type="match status" value="1"/>
</dbReference>
<dbReference type="Proteomes" id="UP000636956">
    <property type="component" value="Unassembled WGS sequence"/>
</dbReference>
<reference evidence="3" key="2">
    <citation type="submission" date="2020-09" db="EMBL/GenBank/DDBJ databases">
        <authorList>
            <person name="Sun Q."/>
            <person name="Zhou Y."/>
        </authorList>
    </citation>
    <scope>NUCLEOTIDE SEQUENCE</scope>
    <source>
        <strain evidence="3">CGMCC 1.8984</strain>
    </source>
</reference>
<dbReference type="InterPro" id="IPR000551">
    <property type="entry name" value="MerR-type_HTH_dom"/>
</dbReference>
<evidence type="ECO:0000256" key="1">
    <source>
        <dbReference type="ARBA" id="ARBA00023125"/>
    </source>
</evidence>
<dbReference type="SMART" id="SM00422">
    <property type="entry name" value="HTH_MERR"/>
    <property type="match status" value="1"/>
</dbReference>
<dbReference type="InterPro" id="IPR009061">
    <property type="entry name" value="DNA-bd_dom_put_sf"/>
</dbReference>
<evidence type="ECO:0000259" key="2">
    <source>
        <dbReference type="PROSITE" id="PS50937"/>
    </source>
</evidence>
<proteinExistence type="predicted"/>
<dbReference type="GO" id="GO:0003677">
    <property type="term" value="F:DNA binding"/>
    <property type="evidence" value="ECO:0007669"/>
    <property type="project" value="UniProtKB-KW"/>
</dbReference>
<gene>
    <name evidence="3" type="ORF">GCM10011372_33870</name>
</gene>
<name>A0A917UXA3_9MICO</name>
<dbReference type="AlphaFoldDB" id="A0A917UXA3"/>
<dbReference type="SUPFAM" id="SSF46955">
    <property type="entry name" value="Putative DNA-binding domain"/>
    <property type="match status" value="1"/>
</dbReference>
<evidence type="ECO:0000313" key="4">
    <source>
        <dbReference type="Proteomes" id="UP000636956"/>
    </source>
</evidence>
<dbReference type="Pfam" id="PF13411">
    <property type="entry name" value="MerR_1"/>
    <property type="match status" value="1"/>
</dbReference>
<dbReference type="EMBL" id="BMMD01000028">
    <property type="protein sequence ID" value="GGJ92577.1"/>
    <property type="molecule type" value="Genomic_DNA"/>
</dbReference>
<dbReference type="InterPro" id="IPR047057">
    <property type="entry name" value="MerR_fam"/>
</dbReference>
<reference evidence="3" key="1">
    <citation type="journal article" date="2014" name="Int. J. Syst. Evol. Microbiol.">
        <title>Complete genome sequence of Corynebacterium casei LMG S-19264T (=DSM 44701T), isolated from a smear-ripened cheese.</title>
        <authorList>
            <consortium name="US DOE Joint Genome Institute (JGI-PGF)"/>
            <person name="Walter F."/>
            <person name="Albersmeier A."/>
            <person name="Kalinowski J."/>
            <person name="Ruckert C."/>
        </authorList>
    </citation>
    <scope>NUCLEOTIDE SEQUENCE</scope>
    <source>
        <strain evidence="3">CGMCC 1.8984</strain>
    </source>
</reference>
<dbReference type="Gene3D" id="1.10.1660.10">
    <property type="match status" value="1"/>
</dbReference>
<feature type="domain" description="HTH merR-type" evidence="2">
    <location>
        <begin position="1"/>
        <end position="53"/>
    </location>
</feature>